<name>A0A2V3IZ37_9FLOR</name>
<dbReference type="InterPro" id="IPR016089">
    <property type="entry name" value="Chalcone_isomerase_bundle_sf"/>
</dbReference>
<dbReference type="EMBL" id="NBIV01000026">
    <property type="protein sequence ID" value="PXF47335.1"/>
    <property type="molecule type" value="Genomic_DNA"/>
</dbReference>
<dbReference type="PANTHER" id="PTHR47698">
    <property type="entry name" value="FATTY-ACID-BINDING PROTEIN 3, CHLOROPLASTIC"/>
    <property type="match status" value="1"/>
</dbReference>
<dbReference type="InterPro" id="IPR036298">
    <property type="entry name" value="Chalcone_isomerase_sf"/>
</dbReference>
<evidence type="ECO:0000313" key="2">
    <source>
        <dbReference type="Proteomes" id="UP000247409"/>
    </source>
</evidence>
<dbReference type="GO" id="GO:0016872">
    <property type="term" value="F:intramolecular lyase activity"/>
    <property type="evidence" value="ECO:0007669"/>
    <property type="project" value="InterPro"/>
</dbReference>
<organism evidence="1 2">
    <name type="scientific">Gracilariopsis chorda</name>
    <dbReference type="NCBI Taxonomy" id="448386"/>
    <lineage>
        <taxon>Eukaryota</taxon>
        <taxon>Rhodophyta</taxon>
        <taxon>Florideophyceae</taxon>
        <taxon>Rhodymeniophycidae</taxon>
        <taxon>Gracilariales</taxon>
        <taxon>Gracilariaceae</taxon>
        <taxon>Gracilariopsis</taxon>
    </lineage>
</organism>
<dbReference type="Proteomes" id="UP000247409">
    <property type="component" value="Unassembled WGS sequence"/>
</dbReference>
<comment type="caution">
    <text evidence="1">The sequence shown here is derived from an EMBL/GenBank/DDBJ whole genome shotgun (WGS) entry which is preliminary data.</text>
</comment>
<dbReference type="PANTHER" id="PTHR47698:SF2">
    <property type="entry name" value="FATTY-ACID-BINDING PROTEIN 3, CHLOROPLASTIC"/>
    <property type="match status" value="1"/>
</dbReference>
<dbReference type="Gene3D" id="1.10.890.20">
    <property type="match status" value="1"/>
</dbReference>
<dbReference type="InterPro" id="IPR016088">
    <property type="entry name" value="Chalcone_isomerase_3-sand"/>
</dbReference>
<dbReference type="Gene3D" id="3.50.70.10">
    <property type="match status" value="1"/>
</dbReference>
<gene>
    <name evidence="1" type="ORF">BWQ96_02948</name>
</gene>
<proteinExistence type="predicted"/>
<reference evidence="1 2" key="1">
    <citation type="journal article" date="2018" name="Mol. Biol. Evol.">
        <title>Analysis of the draft genome of the red seaweed Gracilariopsis chorda provides insights into genome size evolution in Rhodophyta.</title>
        <authorList>
            <person name="Lee J."/>
            <person name="Yang E.C."/>
            <person name="Graf L."/>
            <person name="Yang J.H."/>
            <person name="Qiu H."/>
            <person name="Zel Zion U."/>
            <person name="Chan C.X."/>
            <person name="Stephens T.G."/>
            <person name="Weber A.P.M."/>
            <person name="Boo G.H."/>
            <person name="Boo S.M."/>
            <person name="Kim K.M."/>
            <person name="Shin Y."/>
            <person name="Jung M."/>
            <person name="Lee S.J."/>
            <person name="Yim H.S."/>
            <person name="Lee J.H."/>
            <person name="Bhattacharya D."/>
            <person name="Yoon H.S."/>
        </authorList>
    </citation>
    <scope>NUCLEOTIDE SEQUENCE [LARGE SCALE GENOMIC DNA]</scope>
    <source>
        <strain evidence="1 2">SKKU-2015</strain>
        <tissue evidence="1">Whole body</tissue>
    </source>
</reference>
<protein>
    <submittedName>
        <fullName evidence="1">Fatty-acid-binding protein 1</fullName>
    </submittedName>
</protein>
<accession>A0A2V3IZ37</accession>
<keyword evidence="2" id="KW-1185">Reference proteome</keyword>
<sequence>MIGSQAVNDDDRVRVYTAPTVPARDEDGLTMAWRALSIAARRLPAVLRPLATLRTNAESNALNPICAQSSSWTAASSYAALLSAASFAGVVYADQPFTADATSRVEHDTGVHFPTTISSAQQLVGVGARFMRGLVKVYAVGVYLDAVSARHSLRNWSGFDVDDILEAQPLWNALVEGAPALGVRTVRMVVVRQVVGSHMQHGFERQLIPRVLHIAKRGGCRPADCKADAKRFCALFCLVGTMKVGSDVRIAVDADVVSLSVDGRVLGEVRSKQLAVAVMDMFLGDRSVVNGLRRDVAVGLHQWLL</sequence>
<evidence type="ECO:0000313" key="1">
    <source>
        <dbReference type="EMBL" id="PXF47335.1"/>
    </source>
</evidence>
<dbReference type="AlphaFoldDB" id="A0A2V3IZ37"/>
<dbReference type="SUPFAM" id="SSF54626">
    <property type="entry name" value="Chalcone isomerase"/>
    <property type="match status" value="1"/>
</dbReference>